<feature type="transmembrane region" description="Helical" evidence="16">
    <location>
        <begin position="121"/>
        <end position="138"/>
    </location>
</feature>
<dbReference type="InterPro" id="IPR001750">
    <property type="entry name" value="ND/Mrp_TM"/>
</dbReference>
<comment type="similarity">
    <text evidence="16">Belongs to the complex I subunit 5 family.</text>
</comment>
<dbReference type="EMBL" id="MG251940">
    <property type="protein sequence ID" value="AVI15830.1"/>
    <property type="molecule type" value="Genomic_DNA"/>
</dbReference>
<feature type="transmembrane region" description="Helical" evidence="16">
    <location>
        <begin position="88"/>
        <end position="109"/>
    </location>
</feature>
<feature type="transmembrane region" description="Helical" evidence="16">
    <location>
        <begin position="306"/>
        <end position="324"/>
    </location>
</feature>
<keyword evidence="7" id="KW-0999">Mitochondrion inner membrane</keyword>
<keyword evidence="14 16" id="KW-0472">Membrane</keyword>
<keyword evidence="5" id="KW-0679">Respiratory chain</keyword>
<feature type="domain" description="NADH-Ubiquinone oxidoreductase (complex I) chain 5 N-terminal" evidence="19">
    <location>
        <begin position="72"/>
        <end position="122"/>
    </location>
</feature>
<dbReference type="Pfam" id="PF06455">
    <property type="entry name" value="NADH5_C"/>
    <property type="match status" value="1"/>
</dbReference>
<dbReference type="GO" id="GO:0042773">
    <property type="term" value="P:ATP synthesis coupled electron transport"/>
    <property type="evidence" value="ECO:0007669"/>
    <property type="project" value="InterPro"/>
</dbReference>
<evidence type="ECO:0000256" key="9">
    <source>
        <dbReference type="ARBA" id="ARBA00022982"/>
    </source>
</evidence>
<feature type="domain" description="NADH dehydrogenase subunit 5 C-terminal" evidence="20">
    <location>
        <begin position="427"/>
        <end position="608"/>
    </location>
</feature>
<keyword evidence="13 16" id="KW-0496">Mitochondrion</keyword>
<gene>
    <name evidence="21" type="primary">ND5</name>
</gene>
<dbReference type="NCBIfam" id="TIGR01974">
    <property type="entry name" value="NDH_I_L"/>
    <property type="match status" value="1"/>
</dbReference>
<evidence type="ECO:0000259" key="20">
    <source>
        <dbReference type="Pfam" id="PF06455"/>
    </source>
</evidence>
<keyword evidence="4 16" id="KW-0813">Transport</keyword>
<dbReference type="EC" id="7.1.1.2" evidence="2 16"/>
<evidence type="ECO:0000256" key="2">
    <source>
        <dbReference type="ARBA" id="ARBA00012944"/>
    </source>
</evidence>
<comment type="catalytic activity">
    <reaction evidence="15 16">
        <text>a ubiquinone + NADH + 5 H(+)(in) = a ubiquinol + NAD(+) + 4 H(+)(out)</text>
        <dbReference type="Rhea" id="RHEA:29091"/>
        <dbReference type="Rhea" id="RHEA-COMP:9565"/>
        <dbReference type="Rhea" id="RHEA-COMP:9566"/>
        <dbReference type="ChEBI" id="CHEBI:15378"/>
        <dbReference type="ChEBI" id="CHEBI:16389"/>
        <dbReference type="ChEBI" id="CHEBI:17976"/>
        <dbReference type="ChEBI" id="CHEBI:57540"/>
        <dbReference type="ChEBI" id="CHEBI:57945"/>
        <dbReference type="EC" id="7.1.1.2"/>
    </reaction>
</comment>
<feature type="chain" id="PRO_5016599667" description="NADH-ubiquinone oxidoreductase chain 5" evidence="17">
    <location>
        <begin position="20"/>
        <end position="611"/>
    </location>
</feature>
<dbReference type="GO" id="GO:0008137">
    <property type="term" value="F:NADH dehydrogenase (ubiquinone) activity"/>
    <property type="evidence" value="ECO:0007669"/>
    <property type="project" value="UniProtKB-EC"/>
</dbReference>
<comment type="subcellular location">
    <subcellularLocation>
        <location evidence="1">Mitochondrion inner membrane</location>
        <topology evidence="1">Multi-pass membrane protein</topology>
    </subcellularLocation>
</comment>
<dbReference type="InterPro" id="IPR018393">
    <property type="entry name" value="NADHpl_OxRdtase_5_subgr"/>
</dbReference>
<feature type="signal peptide" evidence="17">
    <location>
        <begin position="1"/>
        <end position="19"/>
    </location>
</feature>
<feature type="transmembrane region" description="Helical" evidence="16">
    <location>
        <begin position="373"/>
        <end position="396"/>
    </location>
</feature>
<evidence type="ECO:0000256" key="11">
    <source>
        <dbReference type="ARBA" id="ARBA00023027"/>
    </source>
</evidence>
<dbReference type="AlphaFoldDB" id="A0A343UTX8"/>
<proteinExistence type="inferred from homology"/>
<dbReference type="Pfam" id="PF00361">
    <property type="entry name" value="Proton_antipo_M"/>
    <property type="match status" value="1"/>
</dbReference>
<keyword evidence="10 16" id="KW-1133">Transmembrane helix</keyword>
<dbReference type="PANTHER" id="PTHR42829:SF2">
    <property type="entry name" value="NADH-UBIQUINONE OXIDOREDUCTASE CHAIN 5"/>
    <property type="match status" value="1"/>
</dbReference>
<keyword evidence="9" id="KW-0249">Electron transport</keyword>
<evidence type="ECO:0000313" key="21">
    <source>
        <dbReference type="EMBL" id="AVI15830.1"/>
    </source>
</evidence>
<feature type="transmembrane region" description="Helical" evidence="16">
    <location>
        <begin position="175"/>
        <end position="193"/>
    </location>
</feature>
<dbReference type="GO" id="GO:0005743">
    <property type="term" value="C:mitochondrial inner membrane"/>
    <property type="evidence" value="ECO:0007669"/>
    <property type="project" value="UniProtKB-SubCell"/>
</dbReference>
<evidence type="ECO:0000256" key="13">
    <source>
        <dbReference type="ARBA" id="ARBA00023128"/>
    </source>
</evidence>
<name>A0A343UTX8_9TELE</name>
<evidence type="ECO:0000256" key="3">
    <source>
        <dbReference type="ARBA" id="ARBA00021096"/>
    </source>
</evidence>
<evidence type="ECO:0000256" key="16">
    <source>
        <dbReference type="RuleBase" id="RU003404"/>
    </source>
</evidence>
<dbReference type="GO" id="GO:0015990">
    <property type="term" value="P:electron transport coupled proton transport"/>
    <property type="evidence" value="ECO:0007669"/>
    <property type="project" value="TreeGrafter"/>
</dbReference>
<feature type="transmembrane region" description="Helical" evidence="16">
    <location>
        <begin position="589"/>
        <end position="609"/>
    </location>
</feature>
<feature type="transmembrane region" description="Helical" evidence="16">
    <location>
        <begin position="145"/>
        <end position="163"/>
    </location>
</feature>
<evidence type="ECO:0000256" key="7">
    <source>
        <dbReference type="ARBA" id="ARBA00022792"/>
    </source>
</evidence>
<evidence type="ECO:0000259" key="19">
    <source>
        <dbReference type="Pfam" id="PF00662"/>
    </source>
</evidence>
<sequence length="611" mass="66857">MQTTLILTSSLTLIFALLAYPVLTTIDPTPKPANWAVTHVKTAVSTAFMVSLLPLFIFLDQGVETILTTWHWMNTSTFNISISFKFDAYSIIFTPIALYVTWSILEFASWYMHEDPNMNRFFKYLLMFLIAMIILVTANNMFQLFIGWEGVGIMSFLLIGWWYGRADANTAALQAVIYNRVGDIGLIMTMAWFAMNLNSWEMQQIFSLSHGIDMTLPLIGLIVAATGKSAQFGLHPCLPSAMEGPTPVSALLHSSTMVVAGIFLLIRLHPLTHSNQTALTICLCLGALTTLFTATCALTQNDIKKIVAFSTSSQLGLMMVTIGLDQPQLAFFHICTHAFFKAMLFLCSGSIIHSLNDEQDIRKMGGMHNLAPFTSTCLTIGSLALSGTPFLAGFFSKDAIIEALNTSYLNAWALILTLIATSFTAVYSFRVVFFVAMGTPRFLPLSPINENDPAVINPIKRLAWGSIVAGLILTSNTLPTNTPVMTMPPLLKLAALAVTIIGLLTAMELAALTAKQFKPTPIIKLHNFSNMLGYFPAVVHRLVPKLNLVLGQTMANQLVDQTWFEAAGPKGLASTQSKMSAITSDAQRGIIKTYLIIFLITCGLATLLAST</sequence>
<dbReference type="InterPro" id="IPR010934">
    <property type="entry name" value="NADH_DH_su5_C"/>
</dbReference>
<accession>A0A343UTX8</accession>
<comment type="function">
    <text evidence="16">Core subunit of the mitochondrial membrane respiratory chain NADH dehydrogenase (Complex I) which catalyzes electron transfer from NADH through the respiratory chain, using ubiquinone as an electron acceptor. Essential for the catalytic activity and assembly of complex I.</text>
</comment>
<evidence type="ECO:0000256" key="6">
    <source>
        <dbReference type="ARBA" id="ARBA00022692"/>
    </source>
</evidence>
<organism evidence="21">
    <name type="scientific">Sardinella longiceps</name>
    <name type="common">Indian oil sardine</name>
    <dbReference type="NCBI Taxonomy" id="96888"/>
    <lineage>
        <taxon>Eukaryota</taxon>
        <taxon>Metazoa</taxon>
        <taxon>Chordata</taxon>
        <taxon>Craniata</taxon>
        <taxon>Vertebrata</taxon>
        <taxon>Euteleostomi</taxon>
        <taxon>Actinopterygii</taxon>
        <taxon>Neopterygii</taxon>
        <taxon>Teleostei</taxon>
        <taxon>Clupei</taxon>
        <taxon>Clupeiformes</taxon>
        <taxon>Clupeoidei</taxon>
        <taxon>Clupeidae</taxon>
        <taxon>Sardinella</taxon>
    </lineage>
</organism>
<reference evidence="21" key="1">
    <citation type="submission" date="2017-10" db="EMBL/GenBank/DDBJ databases">
        <title>Evidence for positive and diversifying selection on the mitochondrial OXPHOS machinery of a climate sensitive marine pelagic fish, Indian oil sardine from the Indian Ocean.</title>
        <authorList>
            <person name="Sebastian W."/>
            <person name="Sukumaran S."/>
            <person name="Gopalakrishnan A."/>
        </authorList>
    </citation>
    <scope>NUCLEOTIDE SEQUENCE</scope>
    <source>
        <strain evidence="21">CA1L</strain>
    </source>
</reference>
<feature type="transmembrane region" description="Helical" evidence="16">
    <location>
        <begin position="48"/>
        <end position="67"/>
    </location>
</feature>
<dbReference type="InterPro" id="IPR001516">
    <property type="entry name" value="Proton_antipo_N"/>
</dbReference>
<evidence type="ECO:0000256" key="1">
    <source>
        <dbReference type="ARBA" id="ARBA00004448"/>
    </source>
</evidence>
<geneLocation type="mitochondrion" evidence="21"/>
<dbReference type="InterPro" id="IPR003945">
    <property type="entry name" value="NU5C-like"/>
</dbReference>
<evidence type="ECO:0000256" key="8">
    <source>
        <dbReference type="ARBA" id="ARBA00022967"/>
    </source>
</evidence>
<evidence type="ECO:0000256" key="10">
    <source>
        <dbReference type="ARBA" id="ARBA00022989"/>
    </source>
</evidence>
<feature type="transmembrane region" description="Helical" evidence="16">
    <location>
        <begin position="205"/>
        <end position="227"/>
    </location>
</feature>
<evidence type="ECO:0000256" key="15">
    <source>
        <dbReference type="ARBA" id="ARBA00049551"/>
    </source>
</evidence>
<keyword evidence="6 16" id="KW-0812">Transmembrane</keyword>
<evidence type="ECO:0000256" key="4">
    <source>
        <dbReference type="ARBA" id="ARBA00022448"/>
    </source>
</evidence>
<dbReference type="PRINTS" id="PR01434">
    <property type="entry name" value="NADHDHGNASE5"/>
</dbReference>
<evidence type="ECO:0000256" key="12">
    <source>
        <dbReference type="ARBA" id="ARBA00023075"/>
    </source>
</evidence>
<feature type="transmembrane region" description="Helical" evidence="16">
    <location>
        <begin position="278"/>
        <end position="300"/>
    </location>
</feature>
<keyword evidence="17" id="KW-0732">Signal</keyword>
<keyword evidence="11 16" id="KW-0520">NAD</keyword>
<keyword evidence="8" id="KW-1278">Translocase</keyword>
<feature type="transmembrane region" description="Helical" evidence="16">
    <location>
        <begin position="331"/>
        <end position="353"/>
    </location>
</feature>
<keyword evidence="12 16" id="KW-0830">Ubiquinone</keyword>
<feature type="transmembrane region" description="Helical" evidence="16">
    <location>
        <begin position="408"/>
        <end position="437"/>
    </location>
</feature>
<evidence type="ECO:0000256" key="14">
    <source>
        <dbReference type="ARBA" id="ARBA00023136"/>
    </source>
</evidence>
<evidence type="ECO:0000256" key="17">
    <source>
        <dbReference type="SAM" id="SignalP"/>
    </source>
</evidence>
<evidence type="ECO:0000259" key="18">
    <source>
        <dbReference type="Pfam" id="PF00361"/>
    </source>
</evidence>
<dbReference type="Pfam" id="PF00662">
    <property type="entry name" value="Proton_antipo_N"/>
    <property type="match status" value="1"/>
</dbReference>
<feature type="domain" description="NADH:quinone oxidoreductase/Mrp antiporter transmembrane" evidence="18">
    <location>
        <begin position="138"/>
        <end position="422"/>
    </location>
</feature>
<evidence type="ECO:0000256" key="5">
    <source>
        <dbReference type="ARBA" id="ARBA00022660"/>
    </source>
</evidence>
<dbReference type="PANTHER" id="PTHR42829">
    <property type="entry name" value="NADH-UBIQUINONE OXIDOREDUCTASE CHAIN 5"/>
    <property type="match status" value="1"/>
</dbReference>
<feature type="transmembrane region" description="Helical" evidence="16">
    <location>
        <begin position="247"/>
        <end position="266"/>
    </location>
</feature>
<feature type="transmembrane region" description="Helical" evidence="16">
    <location>
        <begin position="493"/>
        <end position="514"/>
    </location>
</feature>
<dbReference type="GO" id="GO:0003954">
    <property type="term" value="F:NADH dehydrogenase activity"/>
    <property type="evidence" value="ECO:0007669"/>
    <property type="project" value="TreeGrafter"/>
</dbReference>
<protein>
    <recommendedName>
        <fullName evidence="3 16">NADH-ubiquinone oxidoreductase chain 5</fullName>
        <ecNumber evidence="2 16">7.1.1.2</ecNumber>
    </recommendedName>
</protein>